<dbReference type="SUPFAM" id="SSF56784">
    <property type="entry name" value="HAD-like"/>
    <property type="match status" value="1"/>
</dbReference>
<evidence type="ECO:0000313" key="1">
    <source>
        <dbReference type="EMBL" id="CUS43955.1"/>
    </source>
</evidence>
<accession>A0A160TGK5</accession>
<dbReference type="InterPro" id="IPR023214">
    <property type="entry name" value="HAD_sf"/>
</dbReference>
<name>A0A160TGK5_9ZZZZ</name>
<sequence length="677" mass="72809">MIALIEDAKARGLGVIIVSDTYLGEAQLRALIGAAAGEKVLGLIDHVFCSSDHGMGKGQGLFGPVLKKLGCQPGQVLHVGDNQHADLTAPAALGINAVHFVQFDEEAGHRLRLEAAVASVLDPRIRASLPAWQPHRPAVSLRTDDEPASALGHDVLGPLFAAYAEWLQGEVAVLAGKTGRKTHLLFLLRDGHLPSRAHAALYGENAGRTIEISRMTAMRASFRDEASIRNHLSRVPAGSEARAIAKQFLFNADEIAKIAPDMAGNAGAFARMIVQPANIAKIVTRSARFAERLIAHLERAGVARGDAVVFADLGYNGSAQNLVEPVLRERMGLHVAGRYLVLREDSPSGLDKAGYFDTRSTDFRVLDAICGPISLLEQLCTKAQGSVVDYKANGEPVRATESIKTRQSATRDTVQAACLSYVEGMRGRGPVSRADGAEARRIAATGLLGRLLFLPSHAELGVIQAFEHDFNCGSKQQVKMIDPAASQADLRRRGLLYSGSADRMFLPGEFRKHGLPLNLSFLVTSRFGLDFKGADFRGEPVMLPVILMDQRGQAIIEVEAWATHDGYYAASVPVGRALYSAAVSWGQLYDYVELEEMSFHRVAEFAEASPGDHQPIPATIIPDAMEGVGGSLYRCQSPNAFTLMPPPAGTGDDLMLLSIVFRPIVRRDAAAAIRAVA</sequence>
<dbReference type="EMBL" id="CZQE01000099">
    <property type="protein sequence ID" value="CUS43955.1"/>
    <property type="molecule type" value="Genomic_DNA"/>
</dbReference>
<dbReference type="Gene3D" id="3.40.50.1000">
    <property type="entry name" value="HAD superfamily/HAD-like"/>
    <property type="match status" value="1"/>
</dbReference>
<dbReference type="AlphaFoldDB" id="A0A160TGK5"/>
<reference evidence="1" key="1">
    <citation type="submission" date="2015-10" db="EMBL/GenBank/DDBJ databases">
        <authorList>
            <person name="Gilbert D.G."/>
        </authorList>
    </citation>
    <scope>NUCLEOTIDE SEQUENCE</scope>
</reference>
<dbReference type="Pfam" id="PF00702">
    <property type="entry name" value="Hydrolase"/>
    <property type="match status" value="1"/>
</dbReference>
<proteinExistence type="predicted"/>
<protein>
    <recommendedName>
        <fullName evidence="2">Hydrolase (HAD superfamily)</fullName>
    </recommendedName>
</protein>
<gene>
    <name evidence="1" type="ORF">MGWOODY_Smn1505</name>
</gene>
<evidence type="ECO:0008006" key="2">
    <source>
        <dbReference type="Google" id="ProtNLM"/>
    </source>
</evidence>
<dbReference type="InterPro" id="IPR036412">
    <property type="entry name" value="HAD-like_sf"/>
</dbReference>
<organism evidence="1">
    <name type="scientific">hydrothermal vent metagenome</name>
    <dbReference type="NCBI Taxonomy" id="652676"/>
    <lineage>
        <taxon>unclassified sequences</taxon>
        <taxon>metagenomes</taxon>
        <taxon>ecological metagenomes</taxon>
    </lineage>
</organism>